<proteinExistence type="predicted"/>
<dbReference type="RefSeq" id="WP_210189889.1">
    <property type="nucleotide sequence ID" value="NZ_FXWK01000001.1"/>
</dbReference>
<evidence type="ECO:0000313" key="1">
    <source>
        <dbReference type="EMBL" id="SMQ58554.1"/>
    </source>
</evidence>
<organism evidence="1 2">
    <name type="scientific">Devosia lucknowensis</name>
    <dbReference type="NCBI Taxonomy" id="1096929"/>
    <lineage>
        <taxon>Bacteria</taxon>
        <taxon>Pseudomonadati</taxon>
        <taxon>Pseudomonadota</taxon>
        <taxon>Alphaproteobacteria</taxon>
        <taxon>Hyphomicrobiales</taxon>
        <taxon>Devosiaceae</taxon>
        <taxon>Devosia</taxon>
    </lineage>
</organism>
<dbReference type="EMBL" id="FXWK01000001">
    <property type="protein sequence ID" value="SMQ58554.1"/>
    <property type="molecule type" value="Genomic_DNA"/>
</dbReference>
<reference evidence="2" key="1">
    <citation type="submission" date="2017-04" db="EMBL/GenBank/DDBJ databases">
        <authorList>
            <person name="Varghese N."/>
            <person name="Submissions S."/>
        </authorList>
    </citation>
    <scope>NUCLEOTIDE SEQUENCE [LARGE SCALE GENOMIC DNA]</scope>
</reference>
<dbReference type="AlphaFoldDB" id="A0A1Y6E774"/>
<protein>
    <submittedName>
        <fullName evidence="1">Uncharacterized protein</fullName>
    </submittedName>
</protein>
<accession>A0A1Y6E774</accession>
<name>A0A1Y6E774_9HYPH</name>
<evidence type="ECO:0000313" key="2">
    <source>
        <dbReference type="Proteomes" id="UP000194474"/>
    </source>
</evidence>
<dbReference type="Proteomes" id="UP000194474">
    <property type="component" value="Unassembled WGS sequence"/>
</dbReference>
<keyword evidence="2" id="KW-1185">Reference proteome</keyword>
<gene>
    <name evidence="1" type="ORF">SAMN06295905_0099</name>
</gene>
<sequence>MMTEAEAYSAMFAFLDDYYRRTKSDDVGALLGSMSLMADGRPADDAIWAEWLASVARARAGTVDDAFRLGQ</sequence>